<dbReference type="SUPFAM" id="SSF81324">
    <property type="entry name" value="Voltage-gated potassium channels"/>
    <property type="match status" value="1"/>
</dbReference>
<dbReference type="GO" id="GO:0048240">
    <property type="term" value="P:sperm capacitation"/>
    <property type="evidence" value="ECO:0007669"/>
    <property type="project" value="TreeGrafter"/>
</dbReference>
<dbReference type="Gene3D" id="1.10.287.70">
    <property type="match status" value="1"/>
</dbReference>
<evidence type="ECO:0000256" key="3">
    <source>
        <dbReference type="ARBA" id="ARBA00022989"/>
    </source>
</evidence>
<protein>
    <submittedName>
        <fullName evidence="9">CATSPER2 protein</fullName>
    </submittedName>
</protein>
<dbReference type="AlphaFoldDB" id="A0A8J9ZFU4"/>
<feature type="coiled-coil region" evidence="5">
    <location>
        <begin position="404"/>
        <end position="431"/>
    </location>
</feature>
<sequence>MHGNDTATKAMIGGGQRRSSIIGGLTLPLGEKRDSITLKPTGEKRGSISLKLTGEATAATGQGSEKAGAATELSTKAELFRSRLIHDFNMLDSLGETGVFTTPKYHAPELMDPEVMNKLMVENPNALVKFQIHEHVDSLMVDRTLRRKNRVRNKYSKLPSLDLWASWILESNFFQKFMLILILSNSIVLGIDSEVGQNDDYATLNACIKIFDYCSLIMYMLEIILKWLDDFFPFWNSGWNVFDFIVTLQSVIPEIMNMTGDVGTGGLAVIAKQMRIFRVLRSLKMVSRFRQVRLIALAITKAFQSMTFILLLLLTFMYIFAIMGIIFFENYTKAEGMVLEYQQSFSSIQNAFITLIQLFTLDHWHELLMDLVKVANPILSGFYVILWIFIGSFIFRNIFVGIMVNNFQNIRNDLVVEVQQYERAIQVAEMEEKLKHELSNRRESRQSLISGQEESGAQGAKSTEEVLETTVITEVVPPPGSFLNARLEETGKPSKSAVSFLDQDAASIQRNISDHLLEAERADADWDRIVQENMTVLSDTIHETVWPRDTLFKYYRLMERLQDNLEERMELHRLASLALLQIYDS</sequence>
<evidence type="ECO:0000313" key="9">
    <source>
        <dbReference type="EMBL" id="CAH1252716.1"/>
    </source>
</evidence>
<dbReference type="EMBL" id="OV696687">
    <property type="protein sequence ID" value="CAH1252716.1"/>
    <property type="molecule type" value="Genomic_DNA"/>
</dbReference>
<feature type="transmembrane region" description="Helical" evidence="7">
    <location>
        <begin position="374"/>
        <end position="395"/>
    </location>
</feature>
<dbReference type="PANTHER" id="PTHR46923">
    <property type="entry name" value="CATION CHANNEL SPERM-ASSOCIATED PROTEIN 2"/>
    <property type="match status" value="1"/>
</dbReference>
<feature type="transmembrane region" description="Helical" evidence="7">
    <location>
        <begin position="308"/>
        <end position="328"/>
    </location>
</feature>
<evidence type="ECO:0000256" key="4">
    <source>
        <dbReference type="ARBA" id="ARBA00023136"/>
    </source>
</evidence>
<evidence type="ECO:0000256" key="5">
    <source>
        <dbReference type="SAM" id="Coils"/>
    </source>
</evidence>
<dbReference type="Gene3D" id="1.20.120.350">
    <property type="entry name" value="Voltage-gated potassium channels. Chain C"/>
    <property type="match status" value="1"/>
</dbReference>
<dbReference type="InterPro" id="IPR027359">
    <property type="entry name" value="Volt_channel_dom_sf"/>
</dbReference>
<reference evidence="9" key="1">
    <citation type="submission" date="2022-01" db="EMBL/GenBank/DDBJ databases">
        <authorList>
            <person name="Braso-Vives M."/>
        </authorList>
    </citation>
    <scope>NUCLEOTIDE SEQUENCE</scope>
</reference>
<dbReference type="Pfam" id="PF00520">
    <property type="entry name" value="Ion_trans"/>
    <property type="match status" value="1"/>
</dbReference>
<organism evidence="9 10">
    <name type="scientific">Branchiostoma lanceolatum</name>
    <name type="common">Common lancelet</name>
    <name type="synonym">Amphioxus lanceolatum</name>
    <dbReference type="NCBI Taxonomy" id="7740"/>
    <lineage>
        <taxon>Eukaryota</taxon>
        <taxon>Metazoa</taxon>
        <taxon>Chordata</taxon>
        <taxon>Cephalochordata</taxon>
        <taxon>Leptocardii</taxon>
        <taxon>Amphioxiformes</taxon>
        <taxon>Branchiostomatidae</taxon>
        <taxon>Branchiostoma</taxon>
    </lineage>
</organism>
<dbReference type="InterPro" id="IPR005821">
    <property type="entry name" value="Ion_trans_dom"/>
</dbReference>
<keyword evidence="10" id="KW-1185">Reference proteome</keyword>
<keyword evidence="3 7" id="KW-1133">Transmembrane helix</keyword>
<dbReference type="Proteomes" id="UP000838412">
    <property type="component" value="Chromosome 2"/>
</dbReference>
<gene>
    <name evidence="9" type="primary">CATSPER2</name>
    <name evidence="9" type="ORF">BLAG_LOCUS12724</name>
</gene>
<dbReference type="OrthoDB" id="416585at2759"/>
<evidence type="ECO:0000256" key="1">
    <source>
        <dbReference type="ARBA" id="ARBA00004141"/>
    </source>
</evidence>
<evidence type="ECO:0000256" key="7">
    <source>
        <dbReference type="SAM" id="Phobius"/>
    </source>
</evidence>
<feature type="region of interest" description="Disordered" evidence="6">
    <location>
        <begin position="47"/>
        <end position="70"/>
    </location>
</feature>
<evidence type="ECO:0000259" key="8">
    <source>
        <dbReference type="Pfam" id="PF00520"/>
    </source>
</evidence>
<keyword evidence="2 7" id="KW-0812">Transmembrane</keyword>
<keyword evidence="4 7" id="KW-0472">Membrane</keyword>
<evidence type="ECO:0000256" key="2">
    <source>
        <dbReference type="ARBA" id="ARBA00022692"/>
    </source>
</evidence>
<feature type="domain" description="Ion transport" evidence="8">
    <location>
        <begin position="172"/>
        <end position="412"/>
    </location>
</feature>
<dbReference type="GO" id="GO:0009566">
    <property type="term" value="P:fertilization"/>
    <property type="evidence" value="ECO:0007669"/>
    <property type="project" value="TreeGrafter"/>
</dbReference>
<name>A0A8J9ZFU4_BRALA</name>
<dbReference type="InterPro" id="IPR028747">
    <property type="entry name" value="CatSper2"/>
</dbReference>
<dbReference type="GO" id="GO:0005227">
    <property type="term" value="F:calcium-activated cation channel activity"/>
    <property type="evidence" value="ECO:0007669"/>
    <property type="project" value="InterPro"/>
</dbReference>
<keyword evidence="5" id="KW-0175">Coiled coil</keyword>
<dbReference type="GO" id="GO:0036128">
    <property type="term" value="C:CatSper complex"/>
    <property type="evidence" value="ECO:0007669"/>
    <property type="project" value="InterPro"/>
</dbReference>
<proteinExistence type="predicted"/>
<comment type="subcellular location">
    <subcellularLocation>
        <location evidence="1">Membrane</location>
        <topology evidence="1">Multi-pass membrane protein</topology>
    </subcellularLocation>
</comment>
<evidence type="ECO:0000313" key="10">
    <source>
        <dbReference type="Proteomes" id="UP000838412"/>
    </source>
</evidence>
<dbReference type="GO" id="GO:0030317">
    <property type="term" value="P:flagellated sperm motility"/>
    <property type="evidence" value="ECO:0007669"/>
    <property type="project" value="InterPro"/>
</dbReference>
<evidence type="ECO:0000256" key="6">
    <source>
        <dbReference type="SAM" id="MobiDB-lite"/>
    </source>
</evidence>
<accession>A0A8J9ZFU4</accession>
<dbReference type="PANTHER" id="PTHR46923:SF1">
    <property type="entry name" value="CATION CHANNEL SPERM-ASSOCIATED PROTEIN 2"/>
    <property type="match status" value="1"/>
</dbReference>